<sequence>MAYQARGRRGDRGRGLVVNNGDGIDNFSNQNRYRNEIEELSTQIATLNDKVQLLMLKRQVATLITKVHRLLPRGGIDNSYSQFKSSFNYKEESNIDVDLVESYAKFNPNEIEEDVSLNWDEFEGGMELGYFYDFPIFDQYPSEDLEGVLQDDCAFEIEDEFGDFFIFDESPNEDVGGEFERVLMFDVEDVPIYDEYPSEGIDGDDILENVGSSNEEQEMSILISNEPHFLQWDDNKQAQEGHGANVALCVLPKTNGIAFEVPMGLEDFIESKFDACSPNMSLGLSLVQDVQVCDIVVPEQLLKWPRERRNNLGHLEDPLGMVFTQASLGYDFGNVVKLNFLYAKVDDSCDTLEPSVVTYVEEVLSLKRYGKWVISWHISKDAVNVHKQKLVLKMGYCMIVAWIQECSRMPTSELHNK</sequence>
<comment type="caution">
    <text evidence="1">The sequence shown here is derived from an EMBL/GenBank/DDBJ whole genome shotgun (WGS) entry which is preliminary data.</text>
</comment>
<proteinExistence type="predicted"/>
<gene>
    <name evidence="1" type="ORF">RHMOL_Rhmol10G0165200</name>
</gene>
<accession>A0ACC0M431</accession>
<dbReference type="Proteomes" id="UP001062846">
    <property type="component" value="Chromosome 10"/>
</dbReference>
<dbReference type="EMBL" id="CM046397">
    <property type="protein sequence ID" value="KAI8535324.1"/>
    <property type="molecule type" value="Genomic_DNA"/>
</dbReference>
<name>A0ACC0M431_RHOML</name>
<protein>
    <submittedName>
        <fullName evidence="1">Uncharacterized protein</fullName>
    </submittedName>
</protein>
<keyword evidence="2" id="KW-1185">Reference proteome</keyword>
<organism evidence="1 2">
    <name type="scientific">Rhododendron molle</name>
    <name type="common">Chinese azalea</name>
    <name type="synonym">Azalea mollis</name>
    <dbReference type="NCBI Taxonomy" id="49168"/>
    <lineage>
        <taxon>Eukaryota</taxon>
        <taxon>Viridiplantae</taxon>
        <taxon>Streptophyta</taxon>
        <taxon>Embryophyta</taxon>
        <taxon>Tracheophyta</taxon>
        <taxon>Spermatophyta</taxon>
        <taxon>Magnoliopsida</taxon>
        <taxon>eudicotyledons</taxon>
        <taxon>Gunneridae</taxon>
        <taxon>Pentapetalae</taxon>
        <taxon>asterids</taxon>
        <taxon>Ericales</taxon>
        <taxon>Ericaceae</taxon>
        <taxon>Ericoideae</taxon>
        <taxon>Rhodoreae</taxon>
        <taxon>Rhododendron</taxon>
    </lineage>
</organism>
<evidence type="ECO:0000313" key="2">
    <source>
        <dbReference type="Proteomes" id="UP001062846"/>
    </source>
</evidence>
<evidence type="ECO:0000313" key="1">
    <source>
        <dbReference type="EMBL" id="KAI8535324.1"/>
    </source>
</evidence>
<reference evidence="1" key="1">
    <citation type="submission" date="2022-02" db="EMBL/GenBank/DDBJ databases">
        <title>Plant Genome Project.</title>
        <authorList>
            <person name="Zhang R.-G."/>
        </authorList>
    </citation>
    <scope>NUCLEOTIDE SEQUENCE</scope>
    <source>
        <strain evidence="1">AT1</strain>
    </source>
</reference>